<sequence>MTEEQGTDGVLKVDVVDGCELPPGSMKYPPCQCPQHRAAQTQKGPNGALGNQVRAANERSRGERL</sequence>
<evidence type="ECO:0000313" key="3">
    <source>
        <dbReference type="Proteomes" id="UP000195880"/>
    </source>
</evidence>
<dbReference type="RefSeq" id="WP_087884881.1">
    <property type="nucleotide sequence ID" value="NZ_CP021748.1"/>
</dbReference>
<evidence type="ECO:0000313" key="2">
    <source>
        <dbReference type="EMBL" id="ARX84744.1"/>
    </source>
</evidence>
<keyword evidence="3" id="KW-1185">Reference proteome</keyword>
<gene>
    <name evidence="2" type="ORF">SMD44_04198</name>
</gene>
<feature type="region of interest" description="Disordered" evidence="1">
    <location>
        <begin position="33"/>
        <end position="65"/>
    </location>
</feature>
<dbReference type="KEGG" id="salf:SMD44_04198"/>
<reference evidence="2 3" key="1">
    <citation type="submission" date="2017-05" db="EMBL/GenBank/DDBJ databases">
        <title>Streptomyces alboflavus Genome sequencing and assembly.</title>
        <authorList>
            <person name="Wang Y."/>
            <person name="Du B."/>
            <person name="Ding Y."/>
            <person name="Liu H."/>
            <person name="Hou Q."/>
            <person name="Liu K."/>
            <person name="Wang C."/>
            <person name="Yao L."/>
        </authorList>
    </citation>
    <scope>NUCLEOTIDE SEQUENCE [LARGE SCALE GENOMIC DNA]</scope>
    <source>
        <strain evidence="2 3">MDJK44</strain>
    </source>
</reference>
<dbReference type="Proteomes" id="UP000195880">
    <property type="component" value="Chromosome"/>
</dbReference>
<accession>A0A1Z1WE67</accession>
<dbReference type="EMBL" id="CP021748">
    <property type="protein sequence ID" value="ARX84744.1"/>
    <property type="molecule type" value="Genomic_DNA"/>
</dbReference>
<proteinExistence type="predicted"/>
<evidence type="ECO:0000256" key="1">
    <source>
        <dbReference type="SAM" id="MobiDB-lite"/>
    </source>
</evidence>
<dbReference type="OrthoDB" id="4252787at2"/>
<organism evidence="2 3">
    <name type="scientific">Streptomyces alboflavus</name>
    <dbReference type="NCBI Taxonomy" id="67267"/>
    <lineage>
        <taxon>Bacteria</taxon>
        <taxon>Bacillati</taxon>
        <taxon>Actinomycetota</taxon>
        <taxon>Actinomycetes</taxon>
        <taxon>Kitasatosporales</taxon>
        <taxon>Streptomycetaceae</taxon>
        <taxon>Streptomyces</taxon>
    </lineage>
</organism>
<dbReference type="AlphaFoldDB" id="A0A1Z1WE67"/>
<name>A0A1Z1WE67_9ACTN</name>
<protein>
    <submittedName>
        <fullName evidence="2">Uncharacterized protein</fullName>
    </submittedName>
</protein>
<feature type="compositionally biased region" description="Basic and acidic residues" evidence="1">
    <location>
        <begin position="56"/>
        <end position="65"/>
    </location>
</feature>